<dbReference type="RefSeq" id="WP_069857962.1">
    <property type="nucleotide sequence ID" value="NZ_BDFE01000015.1"/>
</dbReference>
<evidence type="ECO:0008006" key="3">
    <source>
        <dbReference type="Google" id="ProtNLM"/>
    </source>
</evidence>
<dbReference type="Gene3D" id="3.40.50.1820">
    <property type="entry name" value="alpha/beta hydrolase"/>
    <property type="match status" value="1"/>
</dbReference>
<dbReference type="Proteomes" id="UP000095200">
    <property type="component" value="Unassembled WGS sequence"/>
</dbReference>
<dbReference type="AlphaFoldDB" id="A0A194AGI0"/>
<dbReference type="InterPro" id="IPR029058">
    <property type="entry name" value="AB_hydrolase_fold"/>
</dbReference>
<sequence length="113" mass="11999">MAALLAEQRTDVLGLITVCGNLDHAVWTAMHNITPLYNSLNPADQAARLSSLPQVHFVGKADRNVTRAVTDAFVSRLGPGAPVTIQVLPGLAHGGEAWVKAWPALLAGIPWDL</sequence>
<keyword evidence="2" id="KW-1185">Reference proteome</keyword>
<evidence type="ECO:0000313" key="2">
    <source>
        <dbReference type="Proteomes" id="UP000095200"/>
    </source>
</evidence>
<reference evidence="2" key="1">
    <citation type="submission" date="2016-06" db="EMBL/GenBank/DDBJ databases">
        <title>Draft genome sequence of Desulfoplanes formicivorans strain Pf12B.</title>
        <authorList>
            <person name="Watanabe M."/>
            <person name="Kojima H."/>
            <person name="Fukui M."/>
        </authorList>
    </citation>
    <scope>NUCLEOTIDE SEQUENCE [LARGE SCALE GENOMIC DNA]</scope>
    <source>
        <strain evidence="2">Pf12B</strain>
    </source>
</reference>
<comment type="caution">
    <text evidence="1">The sequence shown here is derived from an EMBL/GenBank/DDBJ whole genome shotgun (WGS) entry which is preliminary data.</text>
</comment>
<dbReference type="OrthoDB" id="5451115at2"/>
<proteinExistence type="predicted"/>
<name>A0A194AGI0_9BACT</name>
<evidence type="ECO:0000313" key="1">
    <source>
        <dbReference type="EMBL" id="GAU08433.1"/>
    </source>
</evidence>
<dbReference type="SUPFAM" id="SSF53474">
    <property type="entry name" value="alpha/beta-Hydrolases"/>
    <property type="match status" value="1"/>
</dbReference>
<organism evidence="1 2">
    <name type="scientific">Desulfoplanes formicivorans</name>
    <dbReference type="NCBI Taxonomy" id="1592317"/>
    <lineage>
        <taxon>Bacteria</taxon>
        <taxon>Pseudomonadati</taxon>
        <taxon>Thermodesulfobacteriota</taxon>
        <taxon>Desulfovibrionia</taxon>
        <taxon>Desulfovibrionales</taxon>
        <taxon>Desulfoplanaceae</taxon>
        <taxon>Desulfoplanes</taxon>
    </lineage>
</organism>
<dbReference type="EMBL" id="BDFE01000015">
    <property type="protein sequence ID" value="GAU08433.1"/>
    <property type="molecule type" value="Genomic_DNA"/>
</dbReference>
<protein>
    <recommendedName>
        <fullName evidence="3">Alpha/beta hydrolase</fullName>
    </recommendedName>
</protein>
<gene>
    <name evidence="1" type="ORF">DPF_1142</name>
</gene>
<accession>A0A194AGI0</accession>
<dbReference type="STRING" id="1592317.DPF_1142"/>